<keyword evidence="15" id="KW-1185">Reference proteome</keyword>
<dbReference type="PANTHER" id="PTHR37461:SF1">
    <property type="entry name" value="ANTI-SIGMA-K FACTOR RSKA"/>
    <property type="match status" value="1"/>
</dbReference>
<comment type="caution">
    <text evidence="14">The sequence shown here is derived from an EMBL/GenBank/DDBJ whole genome shotgun (WGS) entry which is preliminary data.</text>
</comment>
<dbReference type="EMBL" id="BAAAHH010000062">
    <property type="protein sequence ID" value="GAA0969225.1"/>
    <property type="molecule type" value="Genomic_DNA"/>
</dbReference>
<dbReference type="RefSeq" id="WP_344247450.1">
    <property type="nucleotide sequence ID" value="NZ_BAAAHH010000062.1"/>
</dbReference>
<comment type="subcellular location">
    <subcellularLocation>
        <location evidence="2">Cell membrane</location>
    </subcellularLocation>
    <subcellularLocation>
        <location evidence="1">Membrane</location>
        <topology evidence="1">Single-pass membrane protein</topology>
    </subcellularLocation>
</comment>
<evidence type="ECO:0000256" key="4">
    <source>
        <dbReference type="ARBA" id="ARBA00022692"/>
    </source>
</evidence>
<evidence type="ECO:0000256" key="6">
    <source>
        <dbReference type="ARBA" id="ARBA00023015"/>
    </source>
</evidence>
<dbReference type="InterPro" id="IPR018764">
    <property type="entry name" value="RskA_C"/>
</dbReference>
<keyword evidence="4 11" id="KW-0812">Transmembrane</keyword>
<feature type="domain" description="Anti-sigma-K factor RskA N-terminal" evidence="13">
    <location>
        <begin position="11"/>
        <end position="48"/>
    </location>
</feature>
<dbReference type="Pfam" id="PF22618">
    <property type="entry name" value="RskA_N"/>
    <property type="match status" value="1"/>
</dbReference>
<evidence type="ECO:0000256" key="5">
    <source>
        <dbReference type="ARBA" id="ARBA00022989"/>
    </source>
</evidence>
<keyword evidence="6" id="KW-0805">Transcription regulation</keyword>
<evidence type="ECO:0000256" key="8">
    <source>
        <dbReference type="ARBA" id="ARBA00023163"/>
    </source>
</evidence>
<keyword evidence="3" id="KW-1003">Cell membrane</keyword>
<evidence type="ECO:0000256" key="10">
    <source>
        <dbReference type="ARBA" id="ARBA00030803"/>
    </source>
</evidence>
<keyword evidence="8" id="KW-0804">Transcription</keyword>
<reference evidence="14 15" key="1">
    <citation type="journal article" date="2019" name="Int. J. Syst. Evol. Microbiol.">
        <title>The Global Catalogue of Microorganisms (GCM) 10K type strain sequencing project: providing services to taxonomists for standard genome sequencing and annotation.</title>
        <authorList>
            <consortium name="The Broad Institute Genomics Platform"/>
            <consortium name="The Broad Institute Genome Sequencing Center for Infectious Disease"/>
            <person name="Wu L."/>
            <person name="Ma J."/>
        </authorList>
    </citation>
    <scope>NUCLEOTIDE SEQUENCE [LARGE SCALE GENOMIC DNA]</scope>
    <source>
        <strain evidence="14 15">JCM 10696</strain>
    </source>
</reference>
<evidence type="ECO:0000259" key="13">
    <source>
        <dbReference type="Pfam" id="PF22618"/>
    </source>
</evidence>
<name>A0ABN1S0P7_9ACTN</name>
<dbReference type="InterPro" id="IPR051474">
    <property type="entry name" value="Anti-sigma-K/W_factor"/>
</dbReference>
<feature type="domain" description="Anti-sigma K factor RskA C-terminal" evidence="12">
    <location>
        <begin position="99"/>
        <end position="226"/>
    </location>
</feature>
<organism evidence="14 15">
    <name type="scientific">Actinocorallia libanotica</name>
    <dbReference type="NCBI Taxonomy" id="46162"/>
    <lineage>
        <taxon>Bacteria</taxon>
        <taxon>Bacillati</taxon>
        <taxon>Actinomycetota</taxon>
        <taxon>Actinomycetes</taxon>
        <taxon>Streptosporangiales</taxon>
        <taxon>Thermomonosporaceae</taxon>
        <taxon>Actinocorallia</taxon>
    </lineage>
</organism>
<evidence type="ECO:0000259" key="12">
    <source>
        <dbReference type="Pfam" id="PF10099"/>
    </source>
</evidence>
<evidence type="ECO:0000313" key="15">
    <source>
        <dbReference type="Proteomes" id="UP001500665"/>
    </source>
</evidence>
<evidence type="ECO:0000256" key="2">
    <source>
        <dbReference type="ARBA" id="ARBA00004236"/>
    </source>
</evidence>
<sequence length="234" mass="25133">MNAPDAHGLLAPYALDALTDIERRRFEHHLTRCETCAGELRGLHETAAMLGVAAAQRPPDALRARVMDEIDRTRQLPPRAGNHRRWRWNLPGISLLLTAAMIAAVLFAGFTVLSDPERPRRTDPQISAVLSAPDARSVEVRPATGGSGTLVVARSLNKAVITMKGLPAVPSGHAYELWLLSPDAPRPAGLMHDTHGSQVISAIDDATHLGVTVERAEGVSAPTSPPIFTLRLPA</sequence>
<dbReference type="InterPro" id="IPR053877">
    <property type="entry name" value="RskA_N"/>
</dbReference>
<protein>
    <recommendedName>
        <fullName evidence="10">Regulator of SigK</fullName>
    </recommendedName>
    <alternativeName>
        <fullName evidence="9">Sigma-K anti-sigma factor RskA</fullName>
    </alternativeName>
</protein>
<evidence type="ECO:0000256" key="3">
    <source>
        <dbReference type="ARBA" id="ARBA00022475"/>
    </source>
</evidence>
<feature type="transmembrane region" description="Helical" evidence="11">
    <location>
        <begin position="93"/>
        <end position="113"/>
    </location>
</feature>
<keyword evidence="7 11" id="KW-0472">Membrane</keyword>
<evidence type="ECO:0000256" key="11">
    <source>
        <dbReference type="SAM" id="Phobius"/>
    </source>
</evidence>
<evidence type="ECO:0000256" key="9">
    <source>
        <dbReference type="ARBA" id="ARBA00029829"/>
    </source>
</evidence>
<accession>A0ABN1S0P7</accession>
<proteinExistence type="predicted"/>
<dbReference type="Pfam" id="PF10099">
    <property type="entry name" value="RskA_C"/>
    <property type="match status" value="1"/>
</dbReference>
<dbReference type="Proteomes" id="UP001500665">
    <property type="component" value="Unassembled WGS sequence"/>
</dbReference>
<evidence type="ECO:0000256" key="1">
    <source>
        <dbReference type="ARBA" id="ARBA00004167"/>
    </source>
</evidence>
<evidence type="ECO:0000313" key="14">
    <source>
        <dbReference type="EMBL" id="GAA0969225.1"/>
    </source>
</evidence>
<evidence type="ECO:0000256" key="7">
    <source>
        <dbReference type="ARBA" id="ARBA00023136"/>
    </source>
</evidence>
<dbReference type="Gene3D" id="1.10.10.1320">
    <property type="entry name" value="Anti-sigma factor, zinc-finger domain"/>
    <property type="match status" value="1"/>
</dbReference>
<dbReference type="InterPro" id="IPR041916">
    <property type="entry name" value="Anti_sigma_zinc_sf"/>
</dbReference>
<dbReference type="PANTHER" id="PTHR37461">
    <property type="entry name" value="ANTI-SIGMA-K FACTOR RSKA"/>
    <property type="match status" value="1"/>
</dbReference>
<gene>
    <name evidence="14" type="ORF">GCM10009550_75720</name>
</gene>
<keyword evidence="5 11" id="KW-1133">Transmembrane helix</keyword>